<name>A0AAX6FVF2_IRIPA</name>
<feature type="domain" description="VPS37 C-terminal" evidence="7">
    <location>
        <begin position="58"/>
        <end position="119"/>
    </location>
</feature>
<dbReference type="PANTHER" id="PTHR13678:SF2">
    <property type="entry name" value="VACUOLAR PROTEIN SORTING-ASSOCIATED PROTEIN 37A"/>
    <property type="match status" value="1"/>
</dbReference>
<comment type="caution">
    <text evidence="8">The sequence shown here is derived from an EMBL/GenBank/DDBJ whole genome shotgun (WGS) entry which is preliminary data.</text>
</comment>
<feature type="region of interest" description="Disordered" evidence="6">
    <location>
        <begin position="1"/>
        <end position="51"/>
    </location>
</feature>
<dbReference type="GO" id="GO:0006612">
    <property type="term" value="P:protein targeting to membrane"/>
    <property type="evidence" value="ECO:0007669"/>
    <property type="project" value="TreeGrafter"/>
</dbReference>
<sequence>MNSWFPSPFGSSSSSSNPPPPSGSSSMSAHHRASDRPQSPSNGPPSPAEAAGVIARLKEKSNDELKKLLTDKNAYEAFFNSLEQVKVQKNLRRDLWEETLQLARENLEKEPRISELRNQARFYVRLFGQLSWLLLKKN</sequence>
<keyword evidence="4" id="KW-0967">Endosome</keyword>
<reference evidence="8" key="1">
    <citation type="journal article" date="2023" name="GigaByte">
        <title>Genome assembly of the bearded iris, Iris pallida Lam.</title>
        <authorList>
            <person name="Bruccoleri R.E."/>
            <person name="Oakeley E.J."/>
            <person name="Faust A.M.E."/>
            <person name="Altorfer M."/>
            <person name="Dessus-Babus S."/>
            <person name="Burckhardt D."/>
            <person name="Oertli M."/>
            <person name="Naumann U."/>
            <person name="Petersen F."/>
            <person name="Wong J."/>
        </authorList>
    </citation>
    <scope>NUCLEOTIDE SEQUENCE</scope>
    <source>
        <strain evidence="8">GSM-AAB239-AS_SAM_17_03QT</strain>
    </source>
</reference>
<protein>
    <submittedName>
        <fullName evidence="8">Vacuolar protein-sorting-associated protein 37-like protein 1-like</fullName>
    </submittedName>
</protein>
<evidence type="ECO:0000256" key="6">
    <source>
        <dbReference type="SAM" id="MobiDB-lite"/>
    </source>
</evidence>
<dbReference type="GO" id="GO:0000813">
    <property type="term" value="C:ESCRT I complex"/>
    <property type="evidence" value="ECO:0007669"/>
    <property type="project" value="TreeGrafter"/>
</dbReference>
<evidence type="ECO:0000313" key="8">
    <source>
        <dbReference type="EMBL" id="KAJ6820439.1"/>
    </source>
</evidence>
<proteinExistence type="inferred from homology"/>
<comment type="similarity">
    <text evidence="2">Belongs to the VPS37 family.</text>
</comment>
<comment type="subcellular location">
    <subcellularLocation>
        <location evidence="1">Endosome</location>
    </subcellularLocation>
</comment>
<evidence type="ECO:0000256" key="2">
    <source>
        <dbReference type="ARBA" id="ARBA00007617"/>
    </source>
</evidence>
<evidence type="ECO:0000256" key="3">
    <source>
        <dbReference type="ARBA" id="ARBA00022448"/>
    </source>
</evidence>
<dbReference type="PANTHER" id="PTHR13678">
    <property type="entry name" value="VACUOLAR PROTEIN SORTING-ASSOCIATED PROTEIN 37"/>
    <property type="match status" value="1"/>
</dbReference>
<dbReference type="EMBL" id="JANAVB010025598">
    <property type="protein sequence ID" value="KAJ6820439.1"/>
    <property type="molecule type" value="Genomic_DNA"/>
</dbReference>
<gene>
    <name evidence="8" type="ORF">M6B38_397020</name>
</gene>
<accession>A0AAX6FVF2</accession>
<dbReference type="GO" id="GO:0006623">
    <property type="term" value="P:protein targeting to vacuole"/>
    <property type="evidence" value="ECO:0007669"/>
    <property type="project" value="TreeGrafter"/>
</dbReference>
<dbReference type="GO" id="GO:0043162">
    <property type="term" value="P:ubiquitin-dependent protein catabolic process via the multivesicular body sorting pathway"/>
    <property type="evidence" value="ECO:0007669"/>
    <property type="project" value="TreeGrafter"/>
</dbReference>
<dbReference type="Pfam" id="PF07200">
    <property type="entry name" value="Mod_r"/>
    <property type="match status" value="1"/>
</dbReference>
<keyword evidence="5" id="KW-0653">Protein transport</keyword>
<evidence type="ECO:0000256" key="4">
    <source>
        <dbReference type="ARBA" id="ARBA00022753"/>
    </source>
</evidence>
<dbReference type="InterPro" id="IPR009851">
    <property type="entry name" value="Mod_r"/>
</dbReference>
<dbReference type="AlphaFoldDB" id="A0AAX6FVF2"/>
<dbReference type="Proteomes" id="UP001140949">
    <property type="component" value="Unassembled WGS sequence"/>
</dbReference>
<reference evidence="8" key="2">
    <citation type="submission" date="2023-04" db="EMBL/GenBank/DDBJ databases">
        <authorList>
            <person name="Bruccoleri R.E."/>
            <person name="Oakeley E.J."/>
            <person name="Faust A.-M."/>
            <person name="Dessus-Babus S."/>
            <person name="Altorfer M."/>
            <person name="Burckhardt D."/>
            <person name="Oertli M."/>
            <person name="Naumann U."/>
            <person name="Petersen F."/>
            <person name="Wong J."/>
        </authorList>
    </citation>
    <scope>NUCLEOTIDE SEQUENCE</scope>
    <source>
        <strain evidence="8">GSM-AAB239-AS_SAM_17_03QT</strain>
        <tissue evidence="8">Leaf</tissue>
    </source>
</reference>
<keyword evidence="3" id="KW-0813">Transport</keyword>
<evidence type="ECO:0000256" key="1">
    <source>
        <dbReference type="ARBA" id="ARBA00004177"/>
    </source>
</evidence>
<evidence type="ECO:0000256" key="5">
    <source>
        <dbReference type="ARBA" id="ARBA00022927"/>
    </source>
</evidence>
<organism evidence="8 9">
    <name type="scientific">Iris pallida</name>
    <name type="common">Sweet iris</name>
    <dbReference type="NCBI Taxonomy" id="29817"/>
    <lineage>
        <taxon>Eukaryota</taxon>
        <taxon>Viridiplantae</taxon>
        <taxon>Streptophyta</taxon>
        <taxon>Embryophyta</taxon>
        <taxon>Tracheophyta</taxon>
        <taxon>Spermatophyta</taxon>
        <taxon>Magnoliopsida</taxon>
        <taxon>Liliopsida</taxon>
        <taxon>Asparagales</taxon>
        <taxon>Iridaceae</taxon>
        <taxon>Iridoideae</taxon>
        <taxon>Irideae</taxon>
        <taxon>Iris</taxon>
    </lineage>
</organism>
<feature type="compositionally biased region" description="Low complexity" evidence="6">
    <location>
        <begin position="1"/>
        <end position="16"/>
    </location>
</feature>
<keyword evidence="9" id="KW-1185">Reference proteome</keyword>
<evidence type="ECO:0000259" key="7">
    <source>
        <dbReference type="Pfam" id="PF07200"/>
    </source>
</evidence>
<evidence type="ECO:0000313" key="9">
    <source>
        <dbReference type="Proteomes" id="UP001140949"/>
    </source>
</evidence>